<keyword evidence="6" id="KW-0653">Protein transport</keyword>
<evidence type="ECO:0000256" key="1">
    <source>
        <dbReference type="ARBA" id="ARBA00004389"/>
    </source>
</evidence>
<dbReference type="InterPro" id="IPR001901">
    <property type="entry name" value="Translocase_SecE/Sec61-g"/>
</dbReference>
<evidence type="ECO:0000256" key="2">
    <source>
        <dbReference type="ARBA" id="ARBA00008274"/>
    </source>
</evidence>
<dbReference type="InterPro" id="IPR008158">
    <property type="entry name" value="Translocase_Sec61-g"/>
</dbReference>
<accession>A0AAD5WU86</accession>
<evidence type="ECO:0000313" key="11">
    <source>
        <dbReference type="EMBL" id="KAJ2902768.1"/>
    </source>
</evidence>
<dbReference type="NCBIfam" id="TIGR00327">
    <property type="entry name" value="secE_euk_arch"/>
    <property type="match status" value="1"/>
</dbReference>
<protein>
    <recommendedName>
        <fullName evidence="13">Protein transport protein Sec61 subunit gamma</fullName>
    </recommendedName>
</protein>
<keyword evidence="4 10" id="KW-0812">Transmembrane</keyword>
<dbReference type="GO" id="GO:0006886">
    <property type="term" value="P:intracellular protein transport"/>
    <property type="evidence" value="ECO:0007669"/>
    <property type="project" value="InterPro"/>
</dbReference>
<evidence type="ECO:0000256" key="7">
    <source>
        <dbReference type="ARBA" id="ARBA00022989"/>
    </source>
</evidence>
<evidence type="ECO:0000256" key="9">
    <source>
        <dbReference type="ARBA" id="ARBA00023136"/>
    </source>
</evidence>
<dbReference type="InterPro" id="IPR023391">
    <property type="entry name" value="Prot_translocase_SecE_dom_sf"/>
</dbReference>
<dbReference type="Gene3D" id="1.20.5.820">
    <property type="entry name" value="Preprotein translocase SecE subunit"/>
    <property type="match status" value="1"/>
</dbReference>
<keyword evidence="3" id="KW-0813">Transport</keyword>
<comment type="similarity">
    <text evidence="2">Belongs to the SecE/SEC61-gamma family.</text>
</comment>
<evidence type="ECO:0000256" key="5">
    <source>
        <dbReference type="ARBA" id="ARBA00022824"/>
    </source>
</evidence>
<dbReference type="Proteomes" id="UP001201980">
    <property type="component" value="Unassembled WGS sequence"/>
</dbReference>
<name>A0AAD5WU86_9PEZI</name>
<proteinExistence type="inferred from homology"/>
<keyword evidence="12" id="KW-1185">Reference proteome</keyword>
<dbReference type="GO" id="GO:0008320">
    <property type="term" value="F:protein transmembrane transporter activity"/>
    <property type="evidence" value="ECO:0007669"/>
    <property type="project" value="InterPro"/>
</dbReference>
<evidence type="ECO:0000256" key="3">
    <source>
        <dbReference type="ARBA" id="ARBA00022448"/>
    </source>
</evidence>
<organism evidence="11 12">
    <name type="scientific">Zalerion maritima</name>
    <dbReference type="NCBI Taxonomy" id="339359"/>
    <lineage>
        <taxon>Eukaryota</taxon>
        <taxon>Fungi</taxon>
        <taxon>Dikarya</taxon>
        <taxon>Ascomycota</taxon>
        <taxon>Pezizomycotina</taxon>
        <taxon>Sordariomycetes</taxon>
        <taxon>Lulworthiomycetidae</taxon>
        <taxon>Lulworthiales</taxon>
        <taxon>Lulworthiaceae</taxon>
        <taxon>Zalerion</taxon>
    </lineage>
</organism>
<gene>
    <name evidence="11" type="ORF">MKZ38_000122</name>
</gene>
<keyword evidence="8" id="KW-0811">Translocation</keyword>
<dbReference type="AlphaFoldDB" id="A0AAD5WU86"/>
<reference evidence="11" key="1">
    <citation type="submission" date="2022-07" db="EMBL/GenBank/DDBJ databases">
        <title>Draft genome sequence of Zalerion maritima ATCC 34329, a (micro)plastics degrading marine fungus.</title>
        <authorList>
            <person name="Paco A."/>
            <person name="Goncalves M.F.M."/>
            <person name="Rocha-Santos T.A.P."/>
            <person name="Alves A."/>
        </authorList>
    </citation>
    <scope>NUCLEOTIDE SEQUENCE</scope>
    <source>
        <strain evidence="11">ATCC 34329</strain>
    </source>
</reference>
<feature type="transmembrane region" description="Helical" evidence="10">
    <location>
        <begin position="34"/>
        <end position="55"/>
    </location>
</feature>
<comment type="caution">
    <text evidence="11">The sequence shown here is derived from an EMBL/GenBank/DDBJ whole genome shotgun (WGS) entry which is preliminary data.</text>
</comment>
<dbReference type="Pfam" id="PF00584">
    <property type="entry name" value="SecE"/>
    <property type="match status" value="1"/>
</dbReference>
<dbReference type="EMBL" id="JAKWBI020000102">
    <property type="protein sequence ID" value="KAJ2902768.1"/>
    <property type="molecule type" value="Genomic_DNA"/>
</dbReference>
<evidence type="ECO:0000256" key="8">
    <source>
        <dbReference type="ARBA" id="ARBA00023010"/>
    </source>
</evidence>
<evidence type="ECO:0008006" key="13">
    <source>
        <dbReference type="Google" id="ProtNLM"/>
    </source>
</evidence>
<dbReference type="PROSITE" id="PS01067">
    <property type="entry name" value="SECE_SEC61G"/>
    <property type="match status" value="1"/>
</dbReference>
<keyword evidence="5" id="KW-0256">Endoplasmic reticulum</keyword>
<keyword evidence="9 10" id="KW-0472">Membrane</keyword>
<evidence type="ECO:0000256" key="10">
    <source>
        <dbReference type="SAM" id="Phobius"/>
    </source>
</evidence>
<evidence type="ECO:0000256" key="4">
    <source>
        <dbReference type="ARBA" id="ARBA00022692"/>
    </source>
</evidence>
<sequence length="78" mass="8731">MSDAMQEVLDMPKEFIKDGTQFMNRCTKPDRKEFLKICQAVGVGFLIMGAVGYLVKLGTSRVPTQRHELSPSDLTMPP</sequence>
<dbReference type="HAMAP" id="MF_00422">
    <property type="entry name" value="SecE"/>
    <property type="match status" value="1"/>
</dbReference>
<dbReference type="PANTHER" id="PTHR12309">
    <property type="entry name" value="SEC61 GAMMA SUBUNIT"/>
    <property type="match status" value="1"/>
</dbReference>
<dbReference type="GO" id="GO:0006605">
    <property type="term" value="P:protein targeting"/>
    <property type="evidence" value="ECO:0007669"/>
    <property type="project" value="InterPro"/>
</dbReference>
<comment type="subcellular location">
    <subcellularLocation>
        <location evidence="1">Endoplasmic reticulum membrane</location>
        <topology evidence="1">Single-pass membrane protein</topology>
    </subcellularLocation>
</comment>
<evidence type="ECO:0000256" key="6">
    <source>
        <dbReference type="ARBA" id="ARBA00022927"/>
    </source>
</evidence>
<keyword evidence="7 10" id="KW-1133">Transmembrane helix</keyword>
<dbReference type="SUPFAM" id="SSF103456">
    <property type="entry name" value="Preprotein translocase SecE subunit"/>
    <property type="match status" value="1"/>
</dbReference>
<evidence type="ECO:0000313" key="12">
    <source>
        <dbReference type="Proteomes" id="UP001201980"/>
    </source>
</evidence>
<dbReference type="GO" id="GO:0005789">
    <property type="term" value="C:endoplasmic reticulum membrane"/>
    <property type="evidence" value="ECO:0007669"/>
    <property type="project" value="UniProtKB-SubCell"/>
</dbReference>